<dbReference type="KEGG" id="cag:Cagg_0413"/>
<dbReference type="InterPro" id="IPR036513">
    <property type="entry name" value="STAS_dom_sf"/>
</dbReference>
<feature type="transmembrane region" description="Helical" evidence="1">
    <location>
        <begin position="175"/>
        <end position="198"/>
    </location>
</feature>
<name>B8G3H5_CHLAD</name>
<dbReference type="PROSITE" id="PS50801">
    <property type="entry name" value="STAS"/>
    <property type="match status" value="1"/>
</dbReference>
<keyword evidence="1" id="KW-0812">Transmembrane</keyword>
<dbReference type="STRING" id="326427.Cagg_0413"/>
<proteinExistence type="predicted"/>
<dbReference type="InterPro" id="IPR002645">
    <property type="entry name" value="STAS_dom"/>
</dbReference>
<dbReference type="EMBL" id="CP001337">
    <property type="protein sequence ID" value="ACL23358.1"/>
    <property type="molecule type" value="Genomic_DNA"/>
</dbReference>
<dbReference type="eggNOG" id="COG1366">
    <property type="taxonomic scope" value="Bacteria"/>
</dbReference>
<dbReference type="InterPro" id="IPR051932">
    <property type="entry name" value="Bact_StressResp_Reg"/>
</dbReference>
<dbReference type="CDD" id="cd07041">
    <property type="entry name" value="STAS_RsbR_RsbS_like"/>
    <property type="match status" value="1"/>
</dbReference>
<keyword evidence="1" id="KW-0472">Membrane</keyword>
<dbReference type="OrthoDB" id="147644at2"/>
<dbReference type="Proteomes" id="UP000002508">
    <property type="component" value="Chromosome"/>
</dbReference>
<dbReference type="SUPFAM" id="SSF52091">
    <property type="entry name" value="SpoIIaa-like"/>
    <property type="match status" value="1"/>
</dbReference>
<evidence type="ECO:0000259" key="2">
    <source>
        <dbReference type="PROSITE" id="PS50801"/>
    </source>
</evidence>
<dbReference type="RefSeq" id="WP_012615724.1">
    <property type="nucleotide sequence ID" value="NC_011831.1"/>
</dbReference>
<evidence type="ECO:0000313" key="4">
    <source>
        <dbReference type="Proteomes" id="UP000002508"/>
    </source>
</evidence>
<feature type="domain" description="STAS" evidence="2">
    <location>
        <begin position="278"/>
        <end position="388"/>
    </location>
</feature>
<organism evidence="3 4">
    <name type="scientific">Chloroflexus aggregans (strain MD-66 / DSM 9485)</name>
    <dbReference type="NCBI Taxonomy" id="326427"/>
    <lineage>
        <taxon>Bacteria</taxon>
        <taxon>Bacillati</taxon>
        <taxon>Chloroflexota</taxon>
        <taxon>Chloroflexia</taxon>
        <taxon>Chloroflexales</taxon>
        <taxon>Chloroflexineae</taxon>
        <taxon>Chloroflexaceae</taxon>
        <taxon>Chloroflexus</taxon>
    </lineage>
</organism>
<keyword evidence="4" id="KW-1185">Reference proteome</keyword>
<evidence type="ECO:0000313" key="3">
    <source>
        <dbReference type="EMBL" id="ACL23358.1"/>
    </source>
</evidence>
<dbReference type="Pfam" id="PF01740">
    <property type="entry name" value="STAS"/>
    <property type="match status" value="1"/>
</dbReference>
<dbReference type="HOGENOM" id="CLU_709207_0_0_0"/>
<dbReference type="PANTHER" id="PTHR33745">
    <property type="entry name" value="RSBT ANTAGONIST PROTEIN RSBS-RELATED"/>
    <property type="match status" value="1"/>
</dbReference>
<reference evidence="3" key="1">
    <citation type="submission" date="2008-12" db="EMBL/GenBank/DDBJ databases">
        <title>Complete sequence of Chloroflexus aggregans DSM 9485.</title>
        <authorList>
            <consortium name="US DOE Joint Genome Institute"/>
            <person name="Lucas S."/>
            <person name="Copeland A."/>
            <person name="Lapidus A."/>
            <person name="Glavina del Rio T."/>
            <person name="Dalin E."/>
            <person name="Tice H."/>
            <person name="Pitluck S."/>
            <person name="Foster B."/>
            <person name="Larimer F."/>
            <person name="Land M."/>
            <person name="Hauser L."/>
            <person name="Kyrpides N."/>
            <person name="Mikhailova N."/>
            <person name="Bryant D."/>
            <person name="Richardson P."/>
        </authorList>
    </citation>
    <scope>NUCLEOTIDE SEQUENCE</scope>
    <source>
        <strain evidence="3">DSM 9485</strain>
    </source>
</reference>
<accession>B8G3H5</accession>
<dbReference type="AlphaFoldDB" id="B8G3H5"/>
<protein>
    <submittedName>
        <fullName evidence="3">Anti-sigma-factor antagonist</fullName>
    </submittedName>
</protein>
<gene>
    <name evidence="3" type="ordered locus">Cagg_0413</name>
</gene>
<evidence type="ECO:0000256" key="1">
    <source>
        <dbReference type="SAM" id="Phobius"/>
    </source>
</evidence>
<keyword evidence="1" id="KW-1133">Transmembrane helix</keyword>
<sequence length="388" mass="42728">MDLRVRLLVSLSPLLVALAIIGGVALYSQQRVAAAVAAVDRSARNLVEVAQGESLILLEQYYVSEIINGHQASRGELERIRPEVQRFFGNYASVHEGFVELELVARVETMIAQHDAALTFLERGDRQRALERISSVDYHRNIRAIHSLAVGAQREYEAQYLARIAALEQIINEGFWLAATIVSVSIAIALGLAVSLIWQVGKSVDRLTFDAEQLAKSDTYGVLSQISPINQLQRLRDAFQHLIDANYRRQQQLTAALQAQQAQLEREVQLQATIRALSLPVTALGPQTIFLPLVGYLDAERSAQLEQTVLNAIQQRRARAVVIDVHGLAAVDESTMQSLMRVGRGAQLLGATAILVGVRPKQALAFTELPTGLFRYARDIPSALSLVS</sequence>
<dbReference type="Gene3D" id="3.30.750.24">
    <property type="entry name" value="STAS domain"/>
    <property type="match status" value="1"/>
</dbReference>
<dbReference type="PANTHER" id="PTHR33745:SF1">
    <property type="entry name" value="RSBT ANTAGONIST PROTEIN RSBS"/>
    <property type="match status" value="1"/>
</dbReference>